<comment type="caution">
    <text evidence="17">The sequence shown here is derived from an EMBL/GenBank/DDBJ whole genome shotgun (WGS) entry which is preliminary data.</text>
</comment>
<feature type="binding site" evidence="14">
    <location>
        <position position="43"/>
    </location>
    <ligand>
        <name>Mg(2+)</name>
        <dbReference type="ChEBI" id="CHEBI:18420"/>
        <label>2</label>
    </ligand>
</feature>
<evidence type="ECO:0000256" key="7">
    <source>
        <dbReference type="ARBA" id="ARBA00022989"/>
    </source>
</evidence>
<dbReference type="Pfam" id="PF07670">
    <property type="entry name" value="Gate"/>
    <property type="match status" value="2"/>
</dbReference>
<keyword evidence="5 15" id="KW-0812">Transmembrane</keyword>
<sequence length="663" mass="73183">MGMFERKSTSRDNVAGAAANAGKVALVGNPNVGKSVLFNALTGAYVAVSNYPGTSVEVSRGSTVIDGKHFEIIDTPGMYSILPITEEERVAREILLTERPEVVLHVLDARNLERMLPMTLQLVEAGLPVILVVNIMDEAERMGLSIDIPLLREKLGIPVIAAATAKKRGLAEIRRAIAAHDGSRHAVFGYSRRLEGDIAGIAGLLQGEYTLEKKALALLLLQRDDEIARLVAEREGDRAPLIAERVKEKTFERRESFHLDLSLERKGIVKGLLAGVITFPEKRRVTFGERLSSWAVHPITGVPLLLVTLYYGLYQFVGVFGAGTLVDFLEGTLFEEYFNPWVTGFVKGIVPWEVIQELFVGEYGVITLGLRYAVGIILPIVATFFLFFSMLEDSGYFPRLALLVDRIFKKIGLTGRAVIPMVLGFGCDTMATMVTRTLETTRERIIATVLLALAIPCSAQLGVIMALLSQTPGALAVWGLCLLLIFLVIGLLAAKVMPGETPMFYMELPPMRLPQFSNVMTKTYTRMQWYFMEILPLFILASVLLWLGKITHFFGKLVGWMEPVMASIGLPREAAVAFIFGFFRRDYGAAGLYDLQEKGLMEPRQLVVAAVTLTLFVPCVAQFLMMKKERGLRVATLIGIFVSFVAFGSGYLLNRFLLATGIL</sequence>
<accession>A0A831U364</accession>
<feature type="transmembrane region" description="Helical" evidence="15">
    <location>
        <begin position="372"/>
        <end position="391"/>
    </location>
</feature>
<evidence type="ECO:0000256" key="6">
    <source>
        <dbReference type="ARBA" id="ARBA00022741"/>
    </source>
</evidence>
<feature type="transmembrane region" description="Helical" evidence="15">
    <location>
        <begin position="475"/>
        <end position="494"/>
    </location>
</feature>
<dbReference type="PRINTS" id="PR00326">
    <property type="entry name" value="GTP1OBG"/>
</dbReference>
<feature type="transmembrane region" description="Helical" evidence="15">
    <location>
        <begin position="560"/>
        <end position="583"/>
    </location>
</feature>
<dbReference type="InterPro" id="IPR030389">
    <property type="entry name" value="G_FEOB_dom"/>
</dbReference>
<keyword evidence="9" id="KW-0406">Ion transport</keyword>
<feature type="binding site" evidence="14">
    <location>
        <position position="40"/>
    </location>
    <ligand>
        <name>Mg(2+)</name>
        <dbReference type="ChEBI" id="CHEBI:18420"/>
        <label>2</label>
    </ligand>
</feature>
<feature type="binding site" evidence="13">
    <location>
        <begin position="53"/>
        <end position="57"/>
    </location>
    <ligand>
        <name>GTP</name>
        <dbReference type="ChEBI" id="CHEBI:37565"/>
        <label>1</label>
    </ligand>
</feature>
<dbReference type="InterPro" id="IPR003593">
    <property type="entry name" value="AAA+_ATPase"/>
</dbReference>
<keyword evidence="14" id="KW-0460">Magnesium</keyword>
<reference evidence="17" key="1">
    <citation type="journal article" date="2020" name="mSystems">
        <title>Genome- and Community-Level Interaction Insights into Carbon Utilization and Element Cycling Functions of Hydrothermarchaeota in Hydrothermal Sediment.</title>
        <authorList>
            <person name="Zhou Z."/>
            <person name="Liu Y."/>
            <person name="Xu W."/>
            <person name="Pan J."/>
            <person name="Luo Z.H."/>
            <person name="Li M."/>
        </authorList>
    </citation>
    <scope>NUCLEOTIDE SEQUENCE [LARGE SCALE GENOMIC DNA]</scope>
    <source>
        <strain evidence="17">SpSt-349</strain>
    </source>
</reference>
<feature type="domain" description="FeoB-type G" evidence="16">
    <location>
        <begin position="21"/>
        <end position="183"/>
    </location>
</feature>
<proteinExistence type="inferred from homology"/>
<dbReference type="SMART" id="SM00382">
    <property type="entry name" value="AAA"/>
    <property type="match status" value="1"/>
</dbReference>
<feature type="transmembrane region" description="Helical" evidence="15">
    <location>
        <begin position="291"/>
        <end position="313"/>
    </location>
</feature>
<keyword evidence="6 13" id="KW-0547">Nucleotide-binding</keyword>
<feature type="binding site" evidence="13">
    <location>
        <begin position="134"/>
        <end position="137"/>
    </location>
    <ligand>
        <name>GTP</name>
        <dbReference type="ChEBI" id="CHEBI:37565"/>
        <label>1</label>
    </ligand>
</feature>
<comment type="function">
    <text evidence="15">Probable transporter of a GTP-driven Fe(2+) uptake system.</text>
</comment>
<evidence type="ECO:0000256" key="14">
    <source>
        <dbReference type="PIRSR" id="PIRSR603373-2"/>
    </source>
</evidence>
<evidence type="ECO:0000256" key="11">
    <source>
        <dbReference type="ARBA" id="ARBA00023136"/>
    </source>
</evidence>
<dbReference type="InterPro" id="IPR027417">
    <property type="entry name" value="P-loop_NTPase"/>
</dbReference>
<gene>
    <name evidence="17" type="primary">feoB</name>
    <name evidence="17" type="ORF">ENQ87_13420</name>
</gene>
<comment type="similarity">
    <text evidence="15">Belongs to the TRAFAC class TrmE-Era-EngA-EngB-Septin-like GTPase superfamily. FeoB GTPase (TC 9.A.8) family.</text>
</comment>
<dbReference type="GO" id="GO:0005525">
    <property type="term" value="F:GTP binding"/>
    <property type="evidence" value="ECO:0007669"/>
    <property type="project" value="UniProtKB-KW"/>
</dbReference>
<dbReference type="GO" id="GO:0005886">
    <property type="term" value="C:plasma membrane"/>
    <property type="evidence" value="ECO:0007669"/>
    <property type="project" value="UniProtKB-SubCell"/>
</dbReference>
<dbReference type="Gene3D" id="3.40.50.300">
    <property type="entry name" value="P-loop containing nucleotide triphosphate hydrolases"/>
    <property type="match status" value="1"/>
</dbReference>
<evidence type="ECO:0000256" key="12">
    <source>
        <dbReference type="NCBIfam" id="TIGR00437"/>
    </source>
</evidence>
<evidence type="ECO:0000256" key="15">
    <source>
        <dbReference type="RuleBase" id="RU362098"/>
    </source>
</evidence>
<dbReference type="Pfam" id="PF02421">
    <property type="entry name" value="FeoB_N"/>
    <property type="match status" value="1"/>
</dbReference>
<feature type="binding site" evidence="13">
    <location>
        <begin position="74"/>
        <end position="77"/>
    </location>
    <ligand>
        <name>GTP</name>
        <dbReference type="ChEBI" id="CHEBI:37565"/>
        <label>1</label>
    </ligand>
</feature>
<dbReference type="CDD" id="cd01879">
    <property type="entry name" value="FeoB"/>
    <property type="match status" value="1"/>
</dbReference>
<evidence type="ECO:0000259" key="16">
    <source>
        <dbReference type="PROSITE" id="PS51711"/>
    </source>
</evidence>
<keyword evidence="2 15" id="KW-0813">Transport</keyword>
<dbReference type="SUPFAM" id="SSF52540">
    <property type="entry name" value="P-loop containing nucleoside triphosphate hydrolases"/>
    <property type="match status" value="1"/>
</dbReference>
<keyword evidence="11 15" id="KW-0472">Membrane</keyword>
<keyword evidence="8 15" id="KW-0408">Iron</keyword>
<keyword evidence="3" id="KW-1003">Cell membrane</keyword>
<evidence type="ECO:0000256" key="9">
    <source>
        <dbReference type="ARBA" id="ARBA00023065"/>
    </source>
</evidence>
<evidence type="ECO:0000256" key="2">
    <source>
        <dbReference type="ARBA" id="ARBA00022448"/>
    </source>
</evidence>
<protein>
    <recommendedName>
        <fullName evidence="12 15">Ferrous iron transport protein B</fullName>
    </recommendedName>
</protein>
<dbReference type="AlphaFoldDB" id="A0A831U364"/>
<dbReference type="InterPro" id="IPR011640">
    <property type="entry name" value="Fe2_transport_prot_B_C"/>
</dbReference>
<dbReference type="NCBIfam" id="TIGR00437">
    <property type="entry name" value="feoB"/>
    <property type="match status" value="1"/>
</dbReference>
<dbReference type="EMBL" id="DSOV01000058">
    <property type="protein sequence ID" value="HEN43343.1"/>
    <property type="molecule type" value="Genomic_DNA"/>
</dbReference>
<evidence type="ECO:0000256" key="4">
    <source>
        <dbReference type="ARBA" id="ARBA00022496"/>
    </source>
</evidence>
<feature type="transmembrane region" description="Helical" evidence="15">
    <location>
        <begin position="632"/>
        <end position="653"/>
    </location>
</feature>
<evidence type="ECO:0000313" key="17">
    <source>
        <dbReference type="EMBL" id="HEN43343.1"/>
    </source>
</evidence>
<name>A0A831U364_GEOME</name>
<dbReference type="PROSITE" id="PS51711">
    <property type="entry name" value="G_FEOB"/>
    <property type="match status" value="1"/>
</dbReference>
<feature type="binding site" evidence="13">
    <location>
        <begin position="28"/>
        <end position="35"/>
    </location>
    <ligand>
        <name>GTP</name>
        <dbReference type="ChEBI" id="CHEBI:37565"/>
        <label>1</label>
    </ligand>
</feature>
<feature type="binding site" evidence="14">
    <location>
        <position position="42"/>
    </location>
    <ligand>
        <name>Mg(2+)</name>
        <dbReference type="ChEBI" id="CHEBI:18420"/>
        <label>2</label>
    </ligand>
</feature>
<keyword evidence="4 15" id="KW-0410">Iron transport</keyword>
<keyword evidence="10 13" id="KW-0342">GTP-binding</keyword>
<evidence type="ECO:0000256" key="3">
    <source>
        <dbReference type="ARBA" id="ARBA00022475"/>
    </source>
</evidence>
<dbReference type="PANTHER" id="PTHR43185">
    <property type="entry name" value="FERROUS IRON TRANSPORT PROTEIN B"/>
    <property type="match status" value="1"/>
</dbReference>
<evidence type="ECO:0000256" key="13">
    <source>
        <dbReference type="PIRSR" id="PIRSR603373-1"/>
    </source>
</evidence>
<feature type="binding site" evidence="14">
    <location>
        <position position="39"/>
    </location>
    <ligand>
        <name>Mg(2+)</name>
        <dbReference type="ChEBI" id="CHEBI:18420"/>
        <label>2</label>
    </ligand>
</feature>
<keyword evidence="14" id="KW-0479">Metal-binding</keyword>
<dbReference type="InterPro" id="IPR011642">
    <property type="entry name" value="Gate_dom"/>
</dbReference>
<dbReference type="NCBIfam" id="TIGR00231">
    <property type="entry name" value="small_GTP"/>
    <property type="match status" value="1"/>
</dbReference>
<dbReference type="GO" id="GO:0015093">
    <property type="term" value="F:ferrous iron transmembrane transporter activity"/>
    <property type="evidence" value="ECO:0007669"/>
    <property type="project" value="UniProtKB-UniRule"/>
</dbReference>
<dbReference type="Pfam" id="PF07664">
    <property type="entry name" value="FeoB_C"/>
    <property type="match status" value="1"/>
</dbReference>
<evidence type="ECO:0000256" key="1">
    <source>
        <dbReference type="ARBA" id="ARBA00004651"/>
    </source>
</evidence>
<organism evidence="17">
    <name type="scientific">Geobacter metallireducens</name>
    <dbReference type="NCBI Taxonomy" id="28232"/>
    <lineage>
        <taxon>Bacteria</taxon>
        <taxon>Pseudomonadati</taxon>
        <taxon>Thermodesulfobacteriota</taxon>
        <taxon>Desulfuromonadia</taxon>
        <taxon>Geobacterales</taxon>
        <taxon>Geobacteraceae</taxon>
        <taxon>Geobacter</taxon>
    </lineage>
</organism>
<dbReference type="PANTHER" id="PTHR43185:SF1">
    <property type="entry name" value="FE(2+) TRANSPORTER FEOB"/>
    <property type="match status" value="1"/>
</dbReference>
<dbReference type="InterPro" id="IPR006073">
    <property type="entry name" value="GTP-bd"/>
</dbReference>
<feature type="transmembrane region" description="Helical" evidence="15">
    <location>
        <begin position="603"/>
        <end position="625"/>
    </location>
</feature>
<evidence type="ECO:0000256" key="10">
    <source>
        <dbReference type="ARBA" id="ARBA00023134"/>
    </source>
</evidence>
<dbReference type="GO" id="GO:0046872">
    <property type="term" value="F:metal ion binding"/>
    <property type="evidence" value="ECO:0007669"/>
    <property type="project" value="UniProtKB-KW"/>
</dbReference>
<dbReference type="InterPro" id="IPR003373">
    <property type="entry name" value="Fe2_transport_prot-B"/>
</dbReference>
<evidence type="ECO:0000256" key="5">
    <source>
        <dbReference type="ARBA" id="ARBA00022692"/>
    </source>
</evidence>
<keyword evidence="7 15" id="KW-1133">Transmembrane helix</keyword>
<feature type="transmembrane region" description="Helical" evidence="15">
    <location>
        <begin position="529"/>
        <end position="548"/>
    </location>
</feature>
<comment type="subcellular location">
    <subcellularLocation>
        <location evidence="15">Cell inner membrane</location>
        <topology evidence="15">Multi-pass membrane protein</topology>
    </subcellularLocation>
    <subcellularLocation>
        <location evidence="1">Cell membrane</location>
        <topology evidence="1">Multi-pass membrane protein</topology>
    </subcellularLocation>
</comment>
<feature type="transmembrane region" description="Helical" evidence="15">
    <location>
        <begin position="445"/>
        <end position="468"/>
    </location>
</feature>
<dbReference type="InterPro" id="IPR005225">
    <property type="entry name" value="Small_GTP-bd"/>
</dbReference>
<evidence type="ECO:0000256" key="8">
    <source>
        <dbReference type="ARBA" id="ARBA00023004"/>
    </source>
</evidence>
<dbReference type="InterPro" id="IPR050860">
    <property type="entry name" value="FeoB_GTPase"/>
</dbReference>